<dbReference type="GO" id="GO:0003942">
    <property type="term" value="F:N-acetyl-gamma-glutamyl-phosphate reductase activity"/>
    <property type="evidence" value="ECO:0007669"/>
    <property type="project" value="UniProtKB-UniRule"/>
</dbReference>
<keyword evidence="5 7" id="KW-0560">Oxidoreductase</keyword>
<proteinExistence type="inferred from homology"/>
<comment type="similarity">
    <text evidence="7">Belongs to the NAGSA dehydrogenase family. Type 1 subfamily.</text>
</comment>
<dbReference type="GO" id="GO:0005737">
    <property type="term" value="C:cytoplasm"/>
    <property type="evidence" value="ECO:0007669"/>
    <property type="project" value="UniProtKB-SubCell"/>
</dbReference>
<dbReference type="NCBIfam" id="TIGR01850">
    <property type="entry name" value="argC"/>
    <property type="match status" value="1"/>
</dbReference>
<dbReference type="FunFam" id="3.30.360.10:FF:000014">
    <property type="entry name" value="N-acetyl-gamma-glutamyl-phosphate reductase"/>
    <property type="match status" value="1"/>
</dbReference>
<dbReference type="RefSeq" id="WP_076765059.1">
    <property type="nucleotide sequence ID" value="NZ_CP049740.1"/>
</dbReference>
<dbReference type="InterPro" id="IPR023013">
    <property type="entry name" value="AGPR_AS"/>
</dbReference>
<feature type="active site" evidence="7 8">
    <location>
        <position position="152"/>
    </location>
</feature>
<dbReference type="PANTHER" id="PTHR32338">
    <property type="entry name" value="N-ACETYL-GAMMA-GLUTAMYL-PHOSPHATE REDUCTASE, CHLOROPLASTIC-RELATED-RELATED"/>
    <property type="match status" value="1"/>
</dbReference>
<dbReference type="InterPro" id="IPR058924">
    <property type="entry name" value="AGPR_dimerisation_dom"/>
</dbReference>
<sequence length="348" mass="38222">MIKVGILGASGYAGAELVRLLVQRQDIELVFVHSNNYADAAFSSRYPHLKAIFDKGFSAIEIEETDLFDQIDVLFCALPHAASQLAVKTAVNKGIKVIDLSADFRLSDPDVYEKWYQTKHEVTDLLEKAVYGLPEINRQAIQETNLIANPGCYPTSVILGLYPLLKAGYKPKQTIISDSKSGLSGAGRGLKDGNLFVQATETIQPYAVGTHRHTPEIVEQLTAISQEDVSLMFVPHLVPMQRGILSTIYVHNDHHLSYDDIDKLYKETYQGEPFVRVLNQGETPTTKAVSGSNYCDIGLAVDETTNTIIITAVIDNLIKGASGQAVQNMNIIFGLDETTGLTQAPIWP</sequence>
<dbReference type="Gene3D" id="3.30.360.10">
    <property type="entry name" value="Dihydrodipicolinate Reductase, domain 2"/>
    <property type="match status" value="1"/>
</dbReference>
<dbReference type="HAMAP" id="MF_00150">
    <property type="entry name" value="ArgC_type1"/>
    <property type="match status" value="1"/>
</dbReference>
<dbReference type="GO" id="GO:0006526">
    <property type="term" value="P:L-arginine biosynthetic process"/>
    <property type="evidence" value="ECO:0007669"/>
    <property type="project" value="UniProtKB-UniRule"/>
</dbReference>
<evidence type="ECO:0000313" key="10">
    <source>
        <dbReference type="EMBL" id="QII81381.1"/>
    </source>
</evidence>
<dbReference type="Proteomes" id="UP000501451">
    <property type="component" value="Chromosome"/>
</dbReference>
<evidence type="ECO:0000256" key="2">
    <source>
        <dbReference type="ARBA" id="ARBA00022571"/>
    </source>
</evidence>
<feature type="domain" description="Semialdehyde dehydrogenase NAD-binding" evidence="9">
    <location>
        <begin position="3"/>
        <end position="144"/>
    </location>
</feature>
<evidence type="ECO:0000256" key="6">
    <source>
        <dbReference type="ARBA" id="ARBA00050557"/>
    </source>
</evidence>
<dbReference type="Pfam" id="PF01118">
    <property type="entry name" value="Semialdhyde_dh"/>
    <property type="match status" value="1"/>
</dbReference>
<comment type="pathway">
    <text evidence="1 7">Amino-acid biosynthesis; L-arginine biosynthesis; N(2)-acetyl-L-ornithine from L-glutamate: step 3/4.</text>
</comment>
<comment type="subcellular location">
    <subcellularLocation>
        <location evidence="7">Cytoplasm</location>
    </subcellularLocation>
</comment>
<name>A0A6G7K838_9LACT</name>
<dbReference type="CDD" id="cd23934">
    <property type="entry name" value="AGPR_1_C"/>
    <property type="match status" value="1"/>
</dbReference>
<dbReference type="PROSITE" id="PS01224">
    <property type="entry name" value="ARGC"/>
    <property type="match status" value="1"/>
</dbReference>
<evidence type="ECO:0000256" key="1">
    <source>
        <dbReference type="ARBA" id="ARBA00004862"/>
    </source>
</evidence>
<keyword evidence="3 7" id="KW-0028">Amino-acid biosynthesis</keyword>
<evidence type="ECO:0000259" key="9">
    <source>
        <dbReference type="SMART" id="SM00859"/>
    </source>
</evidence>
<dbReference type="InterPro" id="IPR050085">
    <property type="entry name" value="AGPR"/>
</dbReference>
<dbReference type="InterPro" id="IPR036291">
    <property type="entry name" value="NAD(P)-bd_dom_sf"/>
</dbReference>
<evidence type="ECO:0000256" key="5">
    <source>
        <dbReference type="ARBA" id="ARBA00023002"/>
    </source>
</evidence>
<evidence type="ECO:0000256" key="8">
    <source>
        <dbReference type="PROSITE-ProRule" id="PRU10010"/>
    </source>
</evidence>
<dbReference type="KEGG" id="jar:G7057_02080"/>
<dbReference type="GO" id="GO:0051287">
    <property type="term" value="F:NAD binding"/>
    <property type="evidence" value="ECO:0007669"/>
    <property type="project" value="InterPro"/>
</dbReference>
<evidence type="ECO:0000256" key="7">
    <source>
        <dbReference type="HAMAP-Rule" id="MF_00150"/>
    </source>
</evidence>
<keyword evidence="7" id="KW-0963">Cytoplasm</keyword>
<dbReference type="SUPFAM" id="SSF51735">
    <property type="entry name" value="NAD(P)-binding Rossmann-fold domains"/>
    <property type="match status" value="1"/>
</dbReference>
<dbReference type="Gene3D" id="3.40.50.720">
    <property type="entry name" value="NAD(P)-binding Rossmann-like Domain"/>
    <property type="match status" value="1"/>
</dbReference>
<dbReference type="UniPathway" id="UPA00068">
    <property type="reaction ID" value="UER00108"/>
</dbReference>
<dbReference type="Pfam" id="PF22698">
    <property type="entry name" value="Semialdhyde_dhC_1"/>
    <property type="match status" value="1"/>
</dbReference>
<protein>
    <recommendedName>
        <fullName evidence="7">N-acetyl-gamma-glutamyl-phosphate reductase</fullName>
        <shortName evidence="7">AGPR</shortName>
        <ecNumber evidence="7">1.2.1.38</ecNumber>
    </recommendedName>
    <alternativeName>
        <fullName evidence="7">N-acetyl-glutamate semialdehyde dehydrogenase</fullName>
        <shortName evidence="7">NAGSA dehydrogenase</shortName>
    </alternativeName>
</protein>
<keyword evidence="4 7" id="KW-0521">NADP</keyword>
<dbReference type="PANTHER" id="PTHR32338:SF10">
    <property type="entry name" value="N-ACETYL-GAMMA-GLUTAMYL-PHOSPHATE REDUCTASE, CHLOROPLASTIC-RELATED"/>
    <property type="match status" value="1"/>
</dbReference>
<evidence type="ECO:0000256" key="4">
    <source>
        <dbReference type="ARBA" id="ARBA00022857"/>
    </source>
</evidence>
<reference evidence="10 11" key="1">
    <citation type="journal article" date="2017" name="Int. J. Syst. Evol. Microbiol.">
        <title>Jeotgalibaca porci sp. nov. and Jeotgalibaca arthritidis sp. nov., isolated from pigs, and emended description of the genus Jeotgalibaca.</title>
        <authorList>
            <person name="Zamora L."/>
            <person name="Perez-Sancho M."/>
            <person name="Dominguez L."/>
            <person name="Fernandez-Garayzabal J.F."/>
            <person name="Vela A.I."/>
        </authorList>
    </citation>
    <scope>NUCLEOTIDE SEQUENCE [LARGE SCALE GENOMIC DNA]</scope>
    <source>
        <strain evidence="10 11">CECT 9157</strain>
    </source>
</reference>
<dbReference type="SUPFAM" id="SSF55347">
    <property type="entry name" value="Glyceraldehyde-3-phosphate dehydrogenase-like, C-terminal domain"/>
    <property type="match status" value="1"/>
</dbReference>
<comment type="catalytic activity">
    <reaction evidence="6 7">
        <text>N-acetyl-L-glutamate 5-semialdehyde + phosphate + NADP(+) = N-acetyl-L-glutamyl 5-phosphate + NADPH + H(+)</text>
        <dbReference type="Rhea" id="RHEA:21588"/>
        <dbReference type="ChEBI" id="CHEBI:15378"/>
        <dbReference type="ChEBI" id="CHEBI:29123"/>
        <dbReference type="ChEBI" id="CHEBI:43474"/>
        <dbReference type="ChEBI" id="CHEBI:57783"/>
        <dbReference type="ChEBI" id="CHEBI:57936"/>
        <dbReference type="ChEBI" id="CHEBI:58349"/>
        <dbReference type="EC" id="1.2.1.38"/>
    </reaction>
</comment>
<dbReference type="CDD" id="cd17895">
    <property type="entry name" value="AGPR_1_N"/>
    <property type="match status" value="1"/>
</dbReference>
<dbReference type="AlphaFoldDB" id="A0A6G7K838"/>
<organism evidence="10 11">
    <name type="scientific">Jeotgalibaca arthritidis</name>
    <dbReference type="NCBI Taxonomy" id="1868794"/>
    <lineage>
        <taxon>Bacteria</taxon>
        <taxon>Bacillati</taxon>
        <taxon>Bacillota</taxon>
        <taxon>Bacilli</taxon>
        <taxon>Lactobacillales</taxon>
        <taxon>Carnobacteriaceae</taxon>
        <taxon>Jeotgalibaca</taxon>
    </lineage>
</organism>
<comment type="function">
    <text evidence="7">Catalyzes the NADPH-dependent reduction of N-acetyl-5-glutamyl phosphate to yield N-acetyl-L-glutamate 5-semialdehyde.</text>
</comment>
<dbReference type="InterPro" id="IPR000706">
    <property type="entry name" value="AGPR_type-1"/>
</dbReference>
<gene>
    <name evidence="7" type="primary">argC</name>
    <name evidence="10" type="ORF">G7057_02080</name>
</gene>
<evidence type="ECO:0000313" key="11">
    <source>
        <dbReference type="Proteomes" id="UP000501451"/>
    </source>
</evidence>
<dbReference type="EMBL" id="CP049740">
    <property type="protein sequence ID" value="QII81381.1"/>
    <property type="molecule type" value="Genomic_DNA"/>
</dbReference>
<keyword evidence="2 7" id="KW-0055">Arginine biosynthesis</keyword>
<dbReference type="SMART" id="SM00859">
    <property type="entry name" value="Semialdhyde_dh"/>
    <property type="match status" value="1"/>
</dbReference>
<accession>A0A6G7K838</accession>
<dbReference type="GO" id="GO:0070401">
    <property type="term" value="F:NADP+ binding"/>
    <property type="evidence" value="ECO:0007669"/>
    <property type="project" value="InterPro"/>
</dbReference>
<evidence type="ECO:0000256" key="3">
    <source>
        <dbReference type="ARBA" id="ARBA00022605"/>
    </source>
</evidence>
<keyword evidence="11" id="KW-1185">Reference proteome</keyword>
<dbReference type="InterPro" id="IPR000534">
    <property type="entry name" value="Semialdehyde_DH_NAD-bd"/>
</dbReference>
<dbReference type="EC" id="1.2.1.38" evidence="7"/>